<name>A0A8J5FG19_ZINOF</name>
<dbReference type="GO" id="GO:0005643">
    <property type="term" value="C:nuclear pore"/>
    <property type="evidence" value="ECO:0007669"/>
    <property type="project" value="UniProtKB-SubCell"/>
</dbReference>
<evidence type="ECO:0000256" key="3">
    <source>
        <dbReference type="ARBA" id="ARBA00022737"/>
    </source>
</evidence>
<dbReference type="GO" id="GO:0015031">
    <property type="term" value="P:protein transport"/>
    <property type="evidence" value="ECO:0007669"/>
    <property type="project" value="UniProtKB-KW"/>
</dbReference>
<evidence type="ECO:0000259" key="11">
    <source>
        <dbReference type="PROSITE" id="PS50196"/>
    </source>
</evidence>
<evidence type="ECO:0000256" key="10">
    <source>
        <dbReference type="SAM" id="MobiDB-lite"/>
    </source>
</evidence>
<keyword evidence="2" id="KW-0813">Transport</keyword>
<evidence type="ECO:0000256" key="2">
    <source>
        <dbReference type="ARBA" id="ARBA00022448"/>
    </source>
</evidence>
<dbReference type="InterPro" id="IPR045207">
    <property type="entry name" value="RanBD_NUP50_plant"/>
</dbReference>
<evidence type="ECO:0000313" key="13">
    <source>
        <dbReference type="Proteomes" id="UP000734854"/>
    </source>
</evidence>
<feature type="compositionally biased region" description="Polar residues" evidence="10">
    <location>
        <begin position="80"/>
        <end position="101"/>
    </location>
</feature>
<keyword evidence="13" id="KW-1185">Reference proteome</keyword>
<dbReference type="PROSITE" id="PS50196">
    <property type="entry name" value="RANBD1"/>
    <property type="match status" value="1"/>
</dbReference>
<feature type="region of interest" description="Disordered" evidence="10">
    <location>
        <begin position="80"/>
        <end position="115"/>
    </location>
</feature>
<feature type="compositionally biased region" description="Basic and acidic residues" evidence="10">
    <location>
        <begin position="164"/>
        <end position="185"/>
    </location>
</feature>
<dbReference type="SMART" id="SM00160">
    <property type="entry name" value="RanBD"/>
    <property type="match status" value="1"/>
</dbReference>
<dbReference type="InterPro" id="IPR045255">
    <property type="entry name" value="RanBP1-like"/>
</dbReference>
<dbReference type="Pfam" id="PF08911">
    <property type="entry name" value="NUP50"/>
    <property type="match status" value="1"/>
</dbReference>
<gene>
    <name evidence="12" type="ORF">ZIOFF_055629</name>
</gene>
<feature type="compositionally biased region" description="Low complexity" evidence="10">
    <location>
        <begin position="200"/>
        <end position="211"/>
    </location>
</feature>
<dbReference type="PANTHER" id="PTHR23138:SF142">
    <property type="entry name" value="RAN-BINDING PROTEIN 3B-RELATED"/>
    <property type="match status" value="1"/>
</dbReference>
<evidence type="ECO:0000256" key="8">
    <source>
        <dbReference type="ARBA" id="ARBA00023132"/>
    </source>
</evidence>
<feature type="compositionally biased region" description="Basic and acidic residues" evidence="10">
    <location>
        <begin position="215"/>
        <end position="224"/>
    </location>
</feature>
<evidence type="ECO:0000256" key="5">
    <source>
        <dbReference type="ARBA" id="ARBA00022927"/>
    </source>
</evidence>
<keyword evidence="5" id="KW-0653">Protein transport</keyword>
<evidence type="ECO:0000256" key="4">
    <source>
        <dbReference type="ARBA" id="ARBA00022816"/>
    </source>
</evidence>
<dbReference type="CDD" id="cd13169">
    <property type="entry name" value="RanBD_NUP50_plant"/>
    <property type="match status" value="1"/>
</dbReference>
<feature type="region of interest" description="Disordered" evidence="10">
    <location>
        <begin position="1"/>
        <end position="46"/>
    </location>
</feature>
<comment type="subcellular location">
    <subcellularLocation>
        <location evidence="1">Nucleus</location>
        <location evidence="1">Nuclear pore complex</location>
    </subcellularLocation>
</comment>
<evidence type="ECO:0000256" key="7">
    <source>
        <dbReference type="ARBA" id="ARBA00023010"/>
    </source>
</evidence>
<dbReference type="GO" id="GO:0051028">
    <property type="term" value="P:mRNA transport"/>
    <property type="evidence" value="ECO:0007669"/>
    <property type="project" value="UniProtKB-KW"/>
</dbReference>
<feature type="region of interest" description="Disordered" evidence="10">
    <location>
        <begin position="132"/>
        <end position="232"/>
    </location>
</feature>
<sequence>MGEADNGLAPSKKRVAGRQLTKDDHDQQDDDTPDMEIGTFKKASEEVMATRRIVKVRRNQPAPADSSNPFAGIRLIASSNASTDAKNSAESSKIDNTAAQQEQDESNENSVVADVKGTEIAVNSDKIGCTQENGEKLDKISEPLSDTVDTKKGGPALEEVESDGTSKAERIDREKKTNGESVKDDQQEENVMEAEEIQQENGGKAENAVEAGNEEVEKNDHKDAAAPAAPLSSFQQLSSSQNAFSGLTGTGFSTSSFAFSSSVSGLTGTGFSSSSFAFSSSVSGLTGTGFSTSSFAFSSSVSGLTGTGFSSSLSFGSLSKEGFSFGTSAGATFSFKDDTNFGLGTGSTNWVSSSPSLSATPDTSKSVKHSMQDAPLETGEENEEAVFTGDAIMFEYTDGGWKERGKGELRLNVSVSDTEKARLVMRAKGNFRLILNASLYPDMSLTVMDKKGITFACVNSAADGKDGLTTVAVKFKDSSIVQEFHKAVTAHKAKKASTSEPTQDAD</sequence>
<protein>
    <recommendedName>
        <fullName evidence="11">RanBD1 domain-containing protein</fullName>
    </recommendedName>
</protein>
<reference evidence="12 13" key="1">
    <citation type="submission" date="2020-08" db="EMBL/GenBank/DDBJ databases">
        <title>Plant Genome Project.</title>
        <authorList>
            <person name="Zhang R.-G."/>
        </authorList>
    </citation>
    <scope>NUCLEOTIDE SEQUENCE [LARGE SCALE GENOMIC DNA]</scope>
    <source>
        <tissue evidence="12">Rhizome</tissue>
    </source>
</reference>
<accession>A0A8J5FG19</accession>
<keyword evidence="3" id="KW-0677">Repeat</keyword>
<keyword evidence="9" id="KW-0539">Nucleus</keyword>
<feature type="domain" description="RanBD1" evidence="11">
    <location>
        <begin position="353"/>
        <end position="488"/>
    </location>
</feature>
<feature type="region of interest" description="Disordered" evidence="10">
    <location>
        <begin position="350"/>
        <end position="382"/>
    </location>
</feature>
<dbReference type="InterPro" id="IPR000156">
    <property type="entry name" value="Ran_bind_dom"/>
</dbReference>
<dbReference type="InterPro" id="IPR015007">
    <property type="entry name" value="NUP2/50/61"/>
</dbReference>
<dbReference type="OrthoDB" id="185618at2759"/>
<evidence type="ECO:0000256" key="1">
    <source>
        <dbReference type="ARBA" id="ARBA00004567"/>
    </source>
</evidence>
<dbReference type="EMBL" id="JACMSC010000015">
    <property type="protein sequence ID" value="KAG6487047.1"/>
    <property type="molecule type" value="Genomic_DNA"/>
</dbReference>
<evidence type="ECO:0000256" key="9">
    <source>
        <dbReference type="ARBA" id="ARBA00023242"/>
    </source>
</evidence>
<keyword evidence="6" id="KW-0007">Acetylation</keyword>
<comment type="caution">
    <text evidence="12">The sequence shown here is derived from an EMBL/GenBank/DDBJ whole genome shotgun (WGS) entry which is preliminary data.</text>
</comment>
<evidence type="ECO:0000256" key="6">
    <source>
        <dbReference type="ARBA" id="ARBA00022990"/>
    </source>
</evidence>
<feature type="compositionally biased region" description="Acidic residues" evidence="10">
    <location>
        <begin position="186"/>
        <end position="198"/>
    </location>
</feature>
<keyword evidence="8" id="KW-0906">Nuclear pore complex</keyword>
<keyword evidence="7" id="KW-0811">Translocation</keyword>
<organism evidence="12 13">
    <name type="scientific">Zingiber officinale</name>
    <name type="common">Ginger</name>
    <name type="synonym">Amomum zingiber</name>
    <dbReference type="NCBI Taxonomy" id="94328"/>
    <lineage>
        <taxon>Eukaryota</taxon>
        <taxon>Viridiplantae</taxon>
        <taxon>Streptophyta</taxon>
        <taxon>Embryophyta</taxon>
        <taxon>Tracheophyta</taxon>
        <taxon>Spermatophyta</taxon>
        <taxon>Magnoliopsida</taxon>
        <taxon>Liliopsida</taxon>
        <taxon>Zingiberales</taxon>
        <taxon>Zingiberaceae</taxon>
        <taxon>Zingiber</taxon>
    </lineage>
</organism>
<feature type="compositionally biased region" description="Polar residues" evidence="10">
    <location>
        <begin position="350"/>
        <end position="364"/>
    </location>
</feature>
<proteinExistence type="predicted"/>
<dbReference type="Pfam" id="PF00638">
    <property type="entry name" value="Ran_BP1"/>
    <property type="match status" value="1"/>
</dbReference>
<dbReference type="Proteomes" id="UP000734854">
    <property type="component" value="Unassembled WGS sequence"/>
</dbReference>
<dbReference type="PANTHER" id="PTHR23138">
    <property type="entry name" value="RAN BINDING PROTEIN"/>
    <property type="match status" value="1"/>
</dbReference>
<dbReference type="AlphaFoldDB" id="A0A8J5FG19"/>
<keyword evidence="4" id="KW-0509">mRNA transport</keyword>
<evidence type="ECO:0000313" key="12">
    <source>
        <dbReference type="EMBL" id="KAG6487047.1"/>
    </source>
</evidence>